<organism evidence="1 2">
    <name type="scientific">Heliophilum fasciatum</name>
    <dbReference type="NCBI Taxonomy" id="35700"/>
    <lineage>
        <taxon>Bacteria</taxon>
        <taxon>Bacillati</taxon>
        <taxon>Bacillota</taxon>
        <taxon>Clostridia</taxon>
        <taxon>Eubacteriales</taxon>
        <taxon>Heliobacteriaceae</taxon>
        <taxon>Heliophilum</taxon>
    </lineage>
</organism>
<dbReference type="AlphaFoldDB" id="A0A4R2RFP4"/>
<gene>
    <name evidence="1" type="ORF">EDD73_12822</name>
</gene>
<dbReference type="EMBL" id="SLXT01000028">
    <property type="protein sequence ID" value="TCP61484.1"/>
    <property type="molecule type" value="Genomic_DNA"/>
</dbReference>
<evidence type="ECO:0000313" key="1">
    <source>
        <dbReference type="EMBL" id="TCP61484.1"/>
    </source>
</evidence>
<dbReference type="InterPro" id="IPR032585">
    <property type="entry name" value="DUF4912"/>
</dbReference>
<reference evidence="1 2" key="1">
    <citation type="submission" date="2019-03" db="EMBL/GenBank/DDBJ databases">
        <title>Genomic Encyclopedia of Type Strains, Phase IV (KMG-IV): sequencing the most valuable type-strain genomes for metagenomic binning, comparative biology and taxonomic classification.</title>
        <authorList>
            <person name="Goeker M."/>
        </authorList>
    </citation>
    <scope>NUCLEOTIDE SEQUENCE [LARGE SCALE GENOMIC DNA]</scope>
    <source>
        <strain evidence="1 2">DSM 11170</strain>
    </source>
</reference>
<accession>A0A4R2RFP4</accession>
<comment type="caution">
    <text evidence="1">The sequence shown here is derived from an EMBL/GenBank/DDBJ whole genome shotgun (WGS) entry which is preliminary data.</text>
</comment>
<keyword evidence="2" id="KW-1185">Reference proteome</keyword>
<dbReference type="Pfam" id="PF16258">
    <property type="entry name" value="DUF4912"/>
    <property type="match status" value="1"/>
</dbReference>
<protein>
    <submittedName>
        <fullName evidence="1">Uncharacterized protein DUF4912</fullName>
    </submittedName>
</protein>
<name>A0A4R2RFP4_9FIRM</name>
<sequence>MGMRLARGYGDDCLAVMVRDPYQIYIYWTLTEETKQKNAKIWAVGTEVVYQLRVLQTDPEAPERTTVEYQADLPPEATGWYISGLTPGRAYGVQLGVIDERGQFVAMLDSGVLQLPPVTIIELDEAERERRQGEALRATASTAVDVRRIAGGPAPVENDPFTKDEVAALNLDQPGYASDKRGTQA</sequence>
<dbReference type="RefSeq" id="WP_131920399.1">
    <property type="nucleotide sequence ID" value="NZ_JAOQNU010000029.1"/>
</dbReference>
<dbReference type="Proteomes" id="UP000294813">
    <property type="component" value="Unassembled WGS sequence"/>
</dbReference>
<dbReference type="OrthoDB" id="9812700at2"/>
<proteinExistence type="predicted"/>
<evidence type="ECO:0000313" key="2">
    <source>
        <dbReference type="Proteomes" id="UP000294813"/>
    </source>
</evidence>